<reference evidence="2 3" key="1">
    <citation type="journal article" date="2017" name="BMC Genomics">
        <title>Genome sequencing of 39 Akkermansia muciniphila isolates reveals its population structure, genomic and functional diverisity, and global distribution in mammalian gut microbiotas.</title>
        <authorList>
            <person name="Guo X."/>
            <person name="Li S."/>
            <person name="Zhang J."/>
            <person name="Wu F."/>
            <person name="Li X."/>
            <person name="Wu D."/>
            <person name="Zhang M."/>
            <person name="Ou Z."/>
            <person name="Jie Z."/>
            <person name="Yan Q."/>
            <person name="Li P."/>
            <person name="Yi J."/>
            <person name="Peng Y."/>
        </authorList>
    </citation>
    <scope>NUCLEOTIDE SEQUENCE [LARGE SCALE GENOMIC DNA]</scope>
    <source>
        <strain evidence="2 3">GP28</strain>
    </source>
</reference>
<keyword evidence="1" id="KW-0812">Transmembrane</keyword>
<evidence type="ECO:0000256" key="1">
    <source>
        <dbReference type="SAM" id="Phobius"/>
    </source>
</evidence>
<name>A0AAX0WLZ1_9BACT</name>
<protein>
    <submittedName>
        <fullName evidence="2">Uncharacterized protein</fullName>
    </submittedName>
</protein>
<dbReference type="Proteomes" id="UP000236075">
    <property type="component" value="Unassembled WGS sequence"/>
</dbReference>
<organism evidence="2 3">
    <name type="scientific">Akkermansia muciniphila</name>
    <dbReference type="NCBI Taxonomy" id="239935"/>
    <lineage>
        <taxon>Bacteria</taxon>
        <taxon>Pseudomonadati</taxon>
        <taxon>Verrucomicrobiota</taxon>
        <taxon>Verrucomicrobiia</taxon>
        <taxon>Verrucomicrobiales</taxon>
        <taxon>Akkermansiaceae</taxon>
        <taxon>Akkermansia</taxon>
    </lineage>
</organism>
<sequence>MEVQGSKSAPAFIFSKRIRISPGASNPFSVNGRGLFFLPGIREMLIFPMFCLLFQVMRGCLRPCRFFTLHGERTAPASGHQAVFFKLFLPLPL</sequence>
<feature type="transmembrane region" description="Helical" evidence="1">
    <location>
        <begin position="35"/>
        <end position="56"/>
    </location>
</feature>
<dbReference type="EMBL" id="PJLB01000004">
    <property type="protein sequence ID" value="PND05098.1"/>
    <property type="molecule type" value="Genomic_DNA"/>
</dbReference>
<evidence type="ECO:0000313" key="2">
    <source>
        <dbReference type="EMBL" id="PND05098.1"/>
    </source>
</evidence>
<keyword evidence="1" id="KW-0472">Membrane</keyword>
<accession>A0AAX0WLZ1</accession>
<gene>
    <name evidence="2" type="ORF">CXT95_01380</name>
</gene>
<comment type="caution">
    <text evidence="2">The sequence shown here is derived from an EMBL/GenBank/DDBJ whole genome shotgun (WGS) entry which is preliminary data.</text>
</comment>
<keyword evidence="1" id="KW-1133">Transmembrane helix</keyword>
<evidence type="ECO:0000313" key="3">
    <source>
        <dbReference type="Proteomes" id="UP000236075"/>
    </source>
</evidence>
<dbReference type="AlphaFoldDB" id="A0AAX0WLZ1"/>
<proteinExistence type="predicted"/>